<comment type="caution">
    <text evidence="2">The sequence shown here is derived from an EMBL/GenBank/DDBJ whole genome shotgun (WGS) entry which is preliminary data.</text>
</comment>
<dbReference type="InterPro" id="IPR027417">
    <property type="entry name" value="P-loop_NTPase"/>
</dbReference>
<reference evidence="2 3" key="1">
    <citation type="submission" date="2016-08" db="EMBL/GenBank/DDBJ databases">
        <title>A Parts List for Fungal Cellulosomes Revealed by Comparative Genomics.</title>
        <authorList>
            <consortium name="DOE Joint Genome Institute"/>
            <person name="Haitjema C.H."/>
            <person name="Gilmore S.P."/>
            <person name="Henske J.K."/>
            <person name="Solomon K.V."/>
            <person name="De Groot R."/>
            <person name="Kuo A."/>
            <person name="Mondo S.J."/>
            <person name="Salamov A.A."/>
            <person name="Labutti K."/>
            <person name="Zhao Z."/>
            <person name="Chiniquy J."/>
            <person name="Barry K."/>
            <person name="Brewer H.M."/>
            <person name="Purvine S.O."/>
            <person name="Wright A.T."/>
            <person name="Boxma B."/>
            <person name="Van Alen T."/>
            <person name="Hackstein J.H."/>
            <person name="Baker S.E."/>
            <person name="Grigoriev I.V."/>
            <person name="O'Malley M.A."/>
        </authorList>
    </citation>
    <scope>NUCLEOTIDE SEQUENCE [LARGE SCALE GENOMIC DNA]</scope>
    <source>
        <strain evidence="2 3">G1</strain>
    </source>
</reference>
<evidence type="ECO:0000313" key="2">
    <source>
        <dbReference type="EMBL" id="ORY13223.1"/>
    </source>
</evidence>
<dbReference type="Pfam" id="PF01926">
    <property type="entry name" value="MMR_HSR1"/>
    <property type="match status" value="1"/>
</dbReference>
<dbReference type="Gene3D" id="3.40.50.300">
    <property type="entry name" value="P-loop containing nucleotide triphosphate hydrolases"/>
    <property type="match status" value="1"/>
</dbReference>
<accession>A0A1Y1ZSI9</accession>
<dbReference type="OrthoDB" id="8954335at2759"/>
<sequence length="463" mass="53694">MLGFFRNIFSPLFKLSNHGMDTVLRSKDNIILFGSVGHGKTTILNKICGTNGETAESGFSCTKDIQYGFSLDGDMLLIDFPGLRSTTDIIGHLKKQKNTLKVIPARMICFIIKYDKRYDHLIDSLSQMLKIFYEYRNNITVLVTHSEDCSLTNKEDIKAIFSTQFGIRNVIFTTKDKTPAGQLLNALQKIKNTMENIPKLELLKTRDFLASIKDVFDISVMEERQRYEDEFDETLKKFEDEFKKAENDDLRRAIYFAFKDFKEDLIKRYSETVREKKADFDSIITEVIIFNNIIFNKFNDFTMRAQSQIKVQTNNYESNNLSRYKKCPHCGQIWFKIKGCNSMICGKRTNLKDKICGRYRNYLVQYKQGKIIISCKEIVNNNYNENDREFSGLTEEEKQINVFLNMQGKTKILPVGCGKSFNWNDPMVNDCTEEVERKLNEICLSDYDSGVMNIAVNLGEIEL</sequence>
<dbReference type="SUPFAM" id="SSF52540">
    <property type="entry name" value="P-loop containing nucleoside triphosphate hydrolases"/>
    <property type="match status" value="1"/>
</dbReference>
<evidence type="ECO:0000313" key="3">
    <source>
        <dbReference type="Proteomes" id="UP000193920"/>
    </source>
</evidence>
<feature type="domain" description="G" evidence="1">
    <location>
        <begin position="30"/>
        <end position="130"/>
    </location>
</feature>
<dbReference type="GO" id="GO:0005525">
    <property type="term" value="F:GTP binding"/>
    <property type="evidence" value="ECO:0007669"/>
    <property type="project" value="InterPro"/>
</dbReference>
<dbReference type="AlphaFoldDB" id="A0A1Y1ZSI9"/>
<gene>
    <name evidence="2" type="ORF">LY90DRAFT_677713</name>
</gene>
<keyword evidence="3" id="KW-1185">Reference proteome</keyword>
<dbReference type="CDD" id="cd00882">
    <property type="entry name" value="Ras_like_GTPase"/>
    <property type="match status" value="1"/>
</dbReference>
<evidence type="ECO:0000259" key="1">
    <source>
        <dbReference type="Pfam" id="PF01926"/>
    </source>
</evidence>
<dbReference type="EMBL" id="MCOG01000363">
    <property type="protein sequence ID" value="ORY13223.1"/>
    <property type="molecule type" value="Genomic_DNA"/>
</dbReference>
<protein>
    <recommendedName>
        <fullName evidence="1">G domain-containing protein</fullName>
    </recommendedName>
</protein>
<name>A0A1Y1ZSI9_9FUNG</name>
<dbReference type="Proteomes" id="UP000193920">
    <property type="component" value="Unassembled WGS sequence"/>
</dbReference>
<dbReference type="InterPro" id="IPR006073">
    <property type="entry name" value="GTP-bd"/>
</dbReference>
<proteinExistence type="predicted"/>
<organism evidence="2 3">
    <name type="scientific">Neocallimastix californiae</name>
    <dbReference type="NCBI Taxonomy" id="1754190"/>
    <lineage>
        <taxon>Eukaryota</taxon>
        <taxon>Fungi</taxon>
        <taxon>Fungi incertae sedis</taxon>
        <taxon>Chytridiomycota</taxon>
        <taxon>Chytridiomycota incertae sedis</taxon>
        <taxon>Neocallimastigomycetes</taxon>
        <taxon>Neocallimastigales</taxon>
        <taxon>Neocallimastigaceae</taxon>
        <taxon>Neocallimastix</taxon>
    </lineage>
</organism>